<dbReference type="FunFam" id="1.10.10.10:FF:000163">
    <property type="entry name" value="MarR family transcriptional regulator"/>
    <property type="match status" value="1"/>
</dbReference>
<dbReference type="GO" id="GO:0006950">
    <property type="term" value="P:response to stress"/>
    <property type="evidence" value="ECO:0007669"/>
    <property type="project" value="TreeGrafter"/>
</dbReference>
<dbReference type="OrthoDB" id="9806864at2"/>
<keyword evidence="8" id="KW-1185">Reference proteome</keyword>
<dbReference type="SUPFAM" id="SSF46785">
    <property type="entry name" value="Winged helix' DNA-binding domain"/>
    <property type="match status" value="1"/>
</dbReference>
<evidence type="ECO:0000256" key="3">
    <source>
        <dbReference type="ARBA" id="ARBA00023015"/>
    </source>
</evidence>
<evidence type="ECO:0000256" key="4">
    <source>
        <dbReference type="ARBA" id="ARBA00023125"/>
    </source>
</evidence>
<reference evidence="7 8" key="1">
    <citation type="submission" date="2016-11" db="EMBL/GenBank/DDBJ databases">
        <title>Whole Genome Sequencing of Mucilaginibacter polytrichastri RG4-7(T) isolated from the moss sample.</title>
        <authorList>
            <person name="Li Y."/>
        </authorList>
    </citation>
    <scope>NUCLEOTIDE SEQUENCE [LARGE SCALE GENOMIC DNA]</scope>
    <source>
        <strain evidence="7 8">RG4-7</strain>
    </source>
</reference>
<evidence type="ECO:0000256" key="2">
    <source>
        <dbReference type="ARBA" id="ARBA00022490"/>
    </source>
</evidence>
<dbReference type="InterPro" id="IPR036390">
    <property type="entry name" value="WH_DNA-bd_sf"/>
</dbReference>
<sequence>MDLLKLENQVCFPLYALSRMMTAVYQPLLDELNLTYPQYLVMMVLWEHRELSVKDIGAKLLLDSGTLTPLLKRMQEKQLLKRTRSAGDERVVLVTLTQTGLDLKTKAAHIPNAFRCHIPLGDHELLAFKDTLTKLLTKTETTINNN</sequence>
<accession>A0A1Q5ZW54</accession>
<dbReference type="InterPro" id="IPR036388">
    <property type="entry name" value="WH-like_DNA-bd_sf"/>
</dbReference>
<evidence type="ECO:0000256" key="5">
    <source>
        <dbReference type="ARBA" id="ARBA00023163"/>
    </source>
</evidence>
<dbReference type="EMBL" id="MPPL01000001">
    <property type="protein sequence ID" value="OKS86005.1"/>
    <property type="molecule type" value="Genomic_DNA"/>
</dbReference>
<dbReference type="InterPro" id="IPR000835">
    <property type="entry name" value="HTH_MarR-typ"/>
</dbReference>
<name>A0A1Q5ZW54_9SPHI</name>
<comment type="caution">
    <text evidence="7">The sequence shown here is derived from an EMBL/GenBank/DDBJ whole genome shotgun (WGS) entry which is preliminary data.</text>
</comment>
<proteinExistence type="predicted"/>
<evidence type="ECO:0000313" key="8">
    <source>
        <dbReference type="Proteomes" id="UP000186720"/>
    </source>
</evidence>
<dbReference type="GO" id="GO:0003700">
    <property type="term" value="F:DNA-binding transcription factor activity"/>
    <property type="evidence" value="ECO:0007669"/>
    <property type="project" value="InterPro"/>
</dbReference>
<dbReference type="RefSeq" id="WP_074488758.1">
    <property type="nucleotide sequence ID" value="NZ_FPAM01000002.1"/>
</dbReference>
<keyword evidence="4" id="KW-0238">DNA-binding</keyword>
<comment type="subcellular location">
    <subcellularLocation>
        <location evidence="1">Cytoplasm</location>
    </subcellularLocation>
</comment>
<dbReference type="AlphaFoldDB" id="A0A1Q5ZW54"/>
<evidence type="ECO:0000256" key="1">
    <source>
        <dbReference type="ARBA" id="ARBA00004496"/>
    </source>
</evidence>
<dbReference type="GO" id="GO:0003677">
    <property type="term" value="F:DNA binding"/>
    <property type="evidence" value="ECO:0007669"/>
    <property type="project" value="UniProtKB-KW"/>
</dbReference>
<feature type="domain" description="HTH marR-type" evidence="6">
    <location>
        <begin position="7"/>
        <end position="137"/>
    </location>
</feature>
<dbReference type="GO" id="GO:0005737">
    <property type="term" value="C:cytoplasm"/>
    <property type="evidence" value="ECO:0007669"/>
    <property type="project" value="UniProtKB-SubCell"/>
</dbReference>
<keyword evidence="3" id="KW-0805">Transcription regulation</keyword>
<dbReference type="PROSITE" id="PS50995">
    <property type="entry name" value="HTH_MARR_2"/>
    <property type="match status" value="1"/>
</dbReference>
<gene>
    <name evidence="7" type="ORF">RG47T_1452</name>
</gene>
<dbReference type="InterPro" id="IPR039422">
    <property type="entry name" value="MarR/SlyA-like"/>
</dbReference>
<keyword evidence="5" id="KW-0804">Transcription</keyword>
<dbReference type="Gene3D" id="1.10.10.10">
    <property type="entry name" value="Winged helix-like DNA-binding domain superfamily/Winged helix DNA-binding domain"/>
    <property type="match status" value="1"/>
</dbReference>
<dbReference type="InterPro" id="IPR055166">
    <property type="entry name" value="Transc_reg_Sar_Rot_HTH"/>
</dbReference>
<evidence type="ECO:0000313" key="7">
    <source>
        <dbReference type="EMBL" id="OKS86005.1"/>
    </source>
</evidence>
<dbReference type="Proteomes" id="UP000186720">
    <property type="component" value="Unassembled WGS sequence"/>
</dbReference>
<dbReference type="STRING" id="1302689.RG47T_1452"/>
<dbReference type="SMART" id="SM00347">
    <property type="entry name" value="HTH_MARR"/>
    <property type="match status" value="1"/>
</dbReference>
<dbReference type="PANTHER" id="PTHR33164">
    <property type="entry name" value="TRANSCRIPTIONAL REGULATOR, MARR FAMILY"/>
    <property type="match status" value="1"/>
</dbReference>
<organism evidence="7 8">
    <name type="scientific">Mucilaginibacter polytrichastri</name>
    <dbReference type="NCBI Taxonomy" id="1302689"/>
    <lineage>
        <taxon>Bacteria</taxon>
        <taxon>Pseudomonadati</taxon>
        <taxon>Bacteroidota</taxon>
        <taxon>Sphingobacteriia</taxon>
        <taxon>Sphingobacteriales</taxon>
        <taxon>Sphingobacteriaceae</taxon>
        <taxon>Mucilaginibacter</taxon>
    </lineage>
</organism>
<evidence type="ECO:0000259" key="6">
    <source>
        <dbReference type="PROSITE" id="PS50995"/>
    </source>
</evidence>
<dbReference type="PANTHER" id="PTHR33164:SF5">
    <property type="entry name" value="ORGANIC HYDROPEROXIDE RESISTANCE TRANSCRIPTIONAL REGULATOR"/>
    <property type="match status" value="1"/>
</dbReference>
<dbReference type="Pfam" id="PF22381">
    <property type="entry name" value="Staph_reg_Sar_Rot"/>
    <property type="match status" value="1"/>
</dbReference>
<protein>
    <submittedName>
        <fullName evidence="7">Organic hydroperoxide resistance transcriptional regulator</fullName>
    </submittedName>
</protein>
<keyword evidence="2" id="KW-0963">Cytoplasm</keyword>